<dbReference type="EMBL" id="BPVZ01000138">
    <property type="protein sequence ID" value="GKV40085.1"/>
    <property type="molecule type" value="Genomic_DNA"/>
</dbReference>
<keyword evidence="2" id="KW-1185">Reference proteome</keyword>
<protein>
    <submittedName>
        <fullName evidence="1">Uncharacterized protein</fullName>
    </submittedName>
</protein>
<evidence type="ECO:0000313" key="2">
    <source>
        <dbReference type="Proteomes" id="UP001054252"/>
    </source>
</evidence>
<sequence length="33" mass="3830">MIFLAIRVQRKVIDTEMNFLITSLMADVFVVQS</sequence>
<dbReference type="Proteomes" id="UP001054252">
    <property type="component" value="Unassembled WGS sequence"/>
</dbReference>
<gene>
    <name evidence="1" type="ORF">SLEP1_g47757</name>
</gene>
<accession>A0AAV5LRJ4</accession>
<name>A0AAV5LRJ4_9ROSI</name>
<evidence type="ECO:0000313" key="1">
    <source>
        <dbReference type="EMBL" id="GKV40085.1"/>
    </source>
</evidence>
<organism evidence="1 2">
    <name type="scientific">Rubroshorea leprosula</name>
    <dbReference type="NCBI Taxonomy" id="152421"/>
    <lineage>
        <taxon>Eukaryota</taxon>
        <taxon>Viridiplantae</taxon>
        <taxon>Streptophyta</taxon>
        <taxon>Embryophyta</taxon>
        <taxon>Tracheophyta</taxon>
        <taxon>Spermatophyta</taxon>
        <taxon>Magnoliopsida</taxon>
        <taxon>eudicotyledons</taxon>
        <taxon>Gunneridae</taxon>
        <taxon>Pentapetalae</taxon>
        <taxon>rosids</taxon>
        <taxon>malvids</taxon>
        <taxon>Malvales</taxon>
        <taxon>Dipterocarpaceae</taxon>
        <taxon>Rubroshorea</taxon>
    </lineage>
</organism>
<comment type="caution">
    <text evidence="1">The sequence shown here is derived from an EMBL/GenBank/DDBJ whole genome shotgun (WGS) entry which is preliminary data.</text>
</comment>
<proteinExistence type="predicted"/>
<dbReference type="AlphaFoldDB" id="A0AAV5LRJ4"/>
<reference evidence="1 2" key="1">
    <citation type="journal article" date="2021" name="Commun. Biol.">
        <title>The genome of Shorea leprosula (Dipterocarpaceae) highlights the ecological relevance of drought in aseasonal tropical rainforests.</title>
        <authorList>
            <person name="Ng K.K.S."/>
            <person name="Kobayashi M.J."/>
            <person name="Fawcett J.A."/>
            <person name="Hatakeyama M."/>
            <person name="Paape T."/>
            <person name="Ng C.H."/>
            <person name="Ang C.C."/>
            <person name="Tnah L.H."/>
            <person name="Lee C.T."/>
            <person name="Nishiyama T."/>
            <person name="Sese J."/>
            <person name="O'Brien M.J."/>
            <person name="Copetti D."/>
            <person name="Mohd Noor M.I."/>
            <person name="Ong R.C."/>
            <person name="Putra M."/>
            <person name="Sireger I.Z."/>
            <person name="Indrioko S."/>
            <person name="Kosugi Y."/>
            <person name="Izuno A."/>
            <person name="Isagi Y."/>
            <person name="Lee S.L."/>
            <person name="Shimizu K.K."/>
        </authorList>
    </citation>
    <scope>NUCLEOTIDE SEQUENCE [LARGE SCALE GENOMIC DNA]</scope>
    <source>
        <strain evidence="1">214</strain>
    </source>
</reference>